<evidence type="ECO:0000256" key="5">
    <source>
        <dbReference type="ARBA" id="ARBA00022908"/>
    </source>
</evidence>
<keyword evidence="8" id="KW-0131">Cell cycle</keyword>
<feature type="domain" description="Tyr recombinase" evidence="9">
    <location>
        <begin position="110"/>
        <end position="296"/>
    </location>
</feature>
<dbReference type="Pfam" id="PF00589">
    <property type="entry name" value="Phage_integrase"/>
    <property type="match status" value="1"/>
</dbReference>
<feature type="domain" description="Core-binding (CB)" evidence="10">
    <location>
        <begin position="3"/>
        <end position="89"/>
    </location>
</feature>
<dbReference type="GO" id="GO:0005737">
    <property type="term" value="C:cytoplasm"/>
    <property type="evidence" value="ECO:0007669"/>
    <property type="project" value="UniProtKB-SubCell"/>
</dbReference>
<dbReference type="InterPro" id="IPR002104">
    <property type="entry name" value="Integrase_catalytic"/>
</dbReference>
<dbReference type="GO" id="GO:0003677">
    <property type="term" value="F:DNA binding"/>
    <property type="evidence" value="ECO:0007669"/>
    <property type="project" value="UniProtKB-KW"/>
</dbReference>
<dbReference type="PROSITE" id="PS51898">
    <property type="entry name" value="TYR_RECOMBINASE"/>
    <property type="match status" value="1"/>
</dbReference>
<evidence type="ECO:0000256" key="8">
    <source>
        <dbReference type="ARBA" id="ARBA00023306"/>
    </source>
</evidence>
<keyword evidence="4" id="KW-0159">Chromosome partition</keyword>
<dbReference type="CDD" id="cd00798">
    <property type="entry name" value="INT_XerDC_C"/>
    <property type="match status" value="1"/>
</dbReference>
<evidence type="ECO:0000256" key="1">
    <source>
        <dbReference type="ARBA" id="ARBA00004496"/>
    </source>
</evidence>
<dbReference type="GO" id="GO:0006310">
    <property type="term" value="P:DNA recombination"/>
    <property type="evidence" value="ECO:0007669"/>
    <property type="project" value="UniProtKB-KW"/>
</dbReference>
<evidence type="ECO:0000259" key="10">
    <source>
        <dbReference type="PROSITE" id="PS51900"/>
    </source>
</evidence>
<dbReference type="AlphaFoldDB" id="A0A6J6GSC6"/>
<name>A0A6J6GSC6_9ZZZZ</name>
<gene>
    <name evidence="11" type="ORF">UFOPK1843_00313</name>
</gene>
<comment type="subcellular location">
    <subcellularLocation>
        <location evidence="1">Cytoplasm</location>
    </subcellularLocation>
</comment>
<dbReference type="GO" id="GO:0015074">
    <property type="term" value="P:DNA integration"/>
    <property type="evidence" value="ECO:0007669"/>
    <property type="project" value="UniProtKB-KW"/>
</dbReference>
<dbReference type="InterPro" id="IPR011010">
    <property type="entry name" value="DNA_brk_join_enz"/>
</dbReference>
<dbReference type="HAMAP" id="MF_01808">
    <property type="entry name" value="Recomb_XerC_XerD"/>
    <property type="match status" value="1"/>
</dbReference>
<dbReference type="Pfam" id="PF02899">
    <property type="entry name" value="Phage_int_SAM_1"/>
    <property type="match status" value="1"/>
</dbReference>
<keyword evidence="2" id="KW-0963">Cytoplasm</keyword>
<keyword evidence="6" id="KW-0238">DNA-binding</keyword>
<keyword evidence="5" id="KW-0229">DNA integration</keyword>
<dbReference type="EMBL" id="CAEZUR010000016">
    <property type="protein sequence ID" value="CAB4603190.1"/>
    <property type="molecule type" value="Genomic_DNA"/>
</dbReference>
<evidence type="ECO:0000256" key="4">
    <source>
        <dbReference type="ARBA" id="ARBA00022829"/>
    </source>
</evidence>
<reference evidence="11" key="1">
    <citation type="submission" date="2020-05" db="EMBL/GenBank/DDBJ databases">
        <authorList>
            <person name="Chiriac C."/>
            <person name="Salcher M."/>
            <person name="Ghai R."/>
            <person name="Kavagutti S V."/>
        </authorList>
    </citation>
    <scope>NUCLEOTIDE SEQUENCE</scope>
</reference>
<keyword evidence="7" id="KW-0233">DNA recombination</keyword>
<dbReference type="GO" id="GO:0007059">
    <property type="term" value="P:chromosome segregation"/>
    <property type="evidence" value="ECO:0007669"/>
    <property type="project" value="UniProtKB-KW"/>
</dbReference>
<evidence type="ECO:0000256" key="7">
    <source>
        <dbReference type="ARBA" id="ARBA00023172"/>
    </source>
</evidence>
<evidence type="ECO:0000256" key="2">
    <source>
        <dbReference type="ARBA" id="ARBA00022490"/>
    </source>
</evidence>
<accession>A0A6J6GSC6</accession>
<dbReference type="PANTHER" id="PTHR30349:SF77">
    <property type="entry name" value="TYROSINE RECOMBINASE XERC"/>
    <property type="match status" value="1"/>
</dbReference>
<evidence type="ECO:0000313" key="11">
    <source>
        <dbReference type="EMBL" id="CAB4603190.1"/>
    </source>
</evidence>
<dbReference type="Gene3D" id="1.10.150.130">
    <property type="match status" value="1"/>
</dbReference>
<sequence length="302" mass="32691">MPTSFASALDRYRTHLEAGRGYSKHTVKGYLTDLVDLADFLEVFGVKAPRDIDLESLRSWLFSLSERGIAKSSMARKTASARSFTAWLLEQGELASDPGLRLRTPKANKSLPKVATRKAMDQVFAALEAKAAEGDPIHIRNLAIVELLYATGARVSEIVGLDIGDVDTARRLIQVTGKGNKQRMIPYGTPCEAAIENWLKTARPALVTQDTSFELLLNSKGKRIGPRAIYELVAGALAETSVGAAGPHALRHTAATHLLDGGADLRAVQELLGHASLGTTQIYTHVSIERLKEGYTAAHPRA</sequence>
<organism evidence="11">
    <name type="scientific">freshwater metagenome</name>
    <dbReference type="NCBI Taxonomy" id="449393"/>
    <lineage>
        <taxon>unclassified sequences</taxon>
        <taxon>metagenomes</taxon>
        <taxon>ecological metagenomes</taxon>
    </lineage>
</organism>
<dbReference type="Gene3D" id="1.10.443.10">
    <property type="entry name" value="Intergrase catalytic core"/>
    <property type="match status" value="1"/>
</dbReference>
<dbReference type="InterPro" id="IPR004107">
    <property type="entry name" value="Integrase_SAM-like_N"/>
</dbReference>
<dbReference type="InterPro" id="IPR023009">
    <property type="entry name" value="Tyrosine_recombinase_XerC/XerD"/>
</dbReference>
<dbReference type="PANTHER" id="PTHR30349">
    <property type="entry name" value="PHAGE INTEGRASE-RELATED"/>
    <property type="match status" value="1"/>
</dbReference>
<keyword evidence="3" id="KW-0132">Cell division</keyword>
<dbReference type="InterPro" id="IPR044068">
    <property type="entry name" value="CB"/>
</dbReference>
<dbReference type="GO" id="GO:0051301">
    <property type="term" value="P:cell division"/>
    <property type="evidence" value="ECO:0007669"/>
    <property type="project" value="UniProtKB-KW"/>
</dbReference>
<evidence type="ECO:0000256" key="6">
    <source>
        <dbReference type="ARBA" id="ARBA00023125"/>
    </source>
</evidence>
<protein>
    <submittedName>
        <fullName evidence="11">Unannotated protein</fullName>
    </submittedName>
</protein>
<evidence type="ECO:0000259" key="9">
    <source>
        <dbReference type="PROSITE" id="PS51898"/>
    </source>
</evidence>
<dbReference type="PROSITE" id="PS51900">
    <property type="entry name" value="CB"/>
    <property type="match status" value="1"/>
</dbReference>
<dbReference type="InterPro" id="IPR010998">
    <property type="entry name" value="Integrase_recombinase_N"/>
</dbReference>
<dbReference type="SUPFAM" id="SSF56349">
    <property type="entry name" value="DNA breaking-rejoining enzymes"/>
    <property type="match status" value="1"/>
</dbReference>
<dbReference type="InterPro" id="IPR013762">
    <property type="entry name" value="Integrase-like_cat_sf"/>
</dbReference>
<evidence type="ECO:0000256" key="3">
    <source>
        <dbReference type="ARBA" id="ARBA00022618"/>
    </source>
</evidence>
<dbReference type="InterPro" id="IPR050090">
    <property type="entry name" value="Tyrosine_recombinase_XerCD"/>
</dbReference>
<proteinExistence type="inferred from homology"/>